<feature type="non-terminal residue" evidence="1">
    <location>
        <position position="56"/>
    </location>
</feature>
<proteinExistence type="predicted"/>
<dbReference type="Gene3D" id="1.10.10.60">
    <property type="entry name" value="Homeodomain-like"/>
    <property type="match status" value="1"/>
</dbReference>
<dbReference type="SUPFAM" id="SSF46689">
    <property type="entry name" value="Homeodomain-like"/>
    <property type="match status" value="1"/>
</dbReference>
<name>A0A4S4JX91_ALKAL</name>
<dbReference type="EMBL" id="JALP01000285">
    <property type="protein sequence ID" value="THG88947.1"/>
    <property type="molecule type" value="Genomic_DNA"/>
</dbReference>
<dbReference type="InterPro" id="IPR002514">
    <property type="entry name" value="Transposase_8"/>
</dbReference>
<protein>
    <submittedName>
        <fullName evidence="1">Transposase</fullName>
    </submittedName>
</protein>
<reference evidence="1 2" key="1">
    <citation type="submission" date="2014-01" db="EMBL/GenBank/DDBJ databases">
        <title>Draft genome sequencing of Bacillus alcalophilus CGMCC 1.3604.</title>
        <authorList>
            <person name="Yang J."/>
            <person name="Diao L."/>
            <person name="Yang S."/>
        </authorList>
    </citation>
    <scope>NUCLEOTIDE SEQUENCE [LARGE SCALE GENOMIC DNA]</scope>
    <source>
        <strain evidence="1 2">CGMCC 1.3604</strain>
    </source>
</reference>
<comment type="caution">
    <text evidence="1">The sequence shown here is derived from an EMBL/GenBank/DDBJ whole genome shotgun (WGS) entry which is preliminary data.</text>
</comment>
<dbReference type="Proteomes" id="UP000297014">
    <property type="component" value="Unassembled WGS sequence"/>
</dbReference>
<organism evidence="1 2">
    <name type="scientific">Alkalihalobacillus alcalophilus ATCC 27647 = CGMCC 1.3604</name>
    <dbReference type="NCBI Taxonomy" id="1218173"/>
    <lineage>
        <taxon>Bacteria</taxon>
        <taxon>Bacillati</taxon>
        <taxon>Bacillota</taxon>
        <taxon>Bacilli</taxon>
        <taxon>Bacillales</taxon>
        <taxon>Bacillaceae</taxon>
        <taxon>Alkalihalobacillus</taxon>
    </lineage>
</organism>
<dbReference type="PANTHER" id="PTHR33215:SF13">
    <property type="entry name" value="PROTEIN DISTAL ANTENNA"/>
    <property type="match status" value="1"/>
</dbReference>
<dbReference type="PANTHER" id="PTHR33215">
    <property type="entry name" value="PROTEIN DISTAL ANTENNA"/>
    <property type="match status" value="1"/>
</dbReference>
<dbReference type="AlphaFoldDB" id="A0A4S4JX91"/>
<dbReference type="RefSeq" id="WP_168771648.1">
    <property type="nucleotide sequence ID" value="NZ_JALP01000285.1"/>
</dbReference>
<evidence type="ECO:0000313" key="2">
    <source>
        <dbReference type="Proteomes" id="UP000297014"/>
    </source>
</evidence>
<evidence type="ECO:0000313" key="1">
    <source>
        <dbReference type="EMBL" id="THG88947.1"/>
    </source>
</evidence>
<dbReference type="Pfam" id="PF01527">
    <property type="entry name" value="HTH_Tnp_1"/>
    <property type="match status" value="1"/>
</dbReference>
<accession>A0A4S4JX91</accession>
<dbReference type="GO" id="GO:0006313">
    <property type="term" value="P:DNA transposition"/>
    <property type="evidence" value="ECO:0007669"/>
    <property type="project" value="InterPro"/>
</dbReference>
<gene>
    <name evidence="1" type="ORF">AJ85_20435</name>
</gene>
<dbReference type="GO" id="GO:0003677">
    <property type="term" value="F:DNA binding"/>
    <property type="evidence" value="ECO:0007669"/>
    <property type="project" value="InterPro"/>
</dbReference>
<dbReference type="InterPro" id="IPR009057">
    <property type="entry name" value="Homeodomain-like_sf"/>
</dbReference>
<sequence>MARGKRYDEAFKIETVKYISENNKAVAQVAREIGVNENTVHGWVKRYGQQPEIKAV</sequence>
<dbReference type="GO" id="GO:0004803">
    <property type="term" value="F:transposase activity"/>
    <property type="evidence" value="ECO:0007669"/>
    <property type="project" value="InterPro"/>
</dbReference>
<dbReference type="InterPro" id="IPR051839">
    <property type="entry name" value="RD_transcriptional_regulator"/>
</dbReference>